<accession>A0ABZ2V8V3</accession>
<keyword evidence="3" id="KW-1185">Reference proteome</keyword>
<keyword evidence="1" id="KW-0812">Transmembrane</keyword>
<dbReference type="RefSeq" id="WP_341368582.1">
    <property type="nucleotide sequence ID" value="NZ_CP150951.2"/>
</dbReference>
<organism evidence="2 3">
    <name type="scientific">Yoonia phaeophyticola</name>
    <dbReference type="NCBI Taxonomy" id="3137369"/>
    <lineage>
        <taxon>Bacteria</taxon>
        <taxon>Pseudomonadati</taxon>
        <taxon>Pseudomonadota</taxon>
        <taxon>Alphaproteobacteria</taxon>
        <taxon>Rhodobacterales</taxon>
        <taxon>Paracoccaceae</taxon>
        <taxon>Yoonia</taxon>
    </lineage>
</organism>
<gene>
    <name evidence="2" type="ORF">AABB29_07605</name>
</gene>
<sequence>MRQIKITFRVLSFLLAGLLLHYVLPQHDIVQVNQAEPRRTDFGSFNRYFYAQADGGASEMENRDVFYIFTEKRRTFLLGFVPRDSTETMVYRNEDTGWIWPPYFKFDSSNLHGQATAQARKDADDEGGNWAVITHYGWRIPFLSIFPNAIAIDPVDGPDARIIPWFNIFFFISLAAAMVFIRSMWRQFRERSIDPLLDSAGDRVDEVQAGVAERRGRLNRWLDTWRSKENKRQPPE</sequence>
<reference evidence="3" key="1">
    <citation type="submission" date="2024-04" db="EMBL/GenBank/DDBJ databases">
        <title>Phylogenomic analyses of a clade within the roseobacter group suggest taxonomic reassignments of species of the genera Aestuariivita, Citreicella, Loktanella, Nautella, Pelagibaca, Ruegeria, Thalassobius, Thiobacimonas and Tropicibacter, and the proposal o.</title>
        <authorList>
            <person name="Jeon C.O."/>
        </authorList>
    </citation>
    <scope>NUCLEOTIDE SEQUENCE [LARGE SCALE GENOMIC DNA]</scope>
    <source>
        <strain evidence="3">BS5-3</strain>
    </source>
</reference>
<evidence type="ECO:0000256" key="1">
    <source>
        <dbReference type="SAM" id="Phobius"/>
    </source>
</evidence>
<dbReference type="EMBL" id="CP150951">
    <property type="protein sequence ID" value="WZC50480.1"/>
    <property type="molecule type" value="Genomic_DNA"/>
</dbReference>
<keyword evidence="1" id="KW-1133">Transmembrane helix</keyword>
<feature type="transmembrane region" description="Helical" evidence="1">
    <location>
        <begin position="162"/>
        <end position="181"/>
    </location>
</feature>
<dbReference type="Proteomes" id="UP001440612">
    <property type="component" value="Chromosome"/>
</dbReference>
<name>A0ABZ2V8V3_9RHOB</name>
<dbReference type="InterPro" id="IPR011088">
    <property type="entry name" value="Phage_phiNM3_A0EWY4"/>
</dbReference>
<dbReference type="Pfam" id="PF07509">
    <property type="entry name" value="DUF1523"/>
    <property type="match status" value="1"/>
</dbReference>
<evidence type="ECO:0000313" key="3">
    <source>
        <dbReference type="Proteomes" id="UP001440612"/>
    </source>
</evidence>
<evidence type="ECO:0000313" key="2">
    <source>
        <dbReference type="EMBL" id="WZC50480.1"/>
    </source>
</evidence>
<protein>
    <submittedName>
        <fullName evidence="2">DUF1523 family protein</fullName>
    </submittedName>
</protein>
<proteinExistence type="predicted"/>
<keyword evidence="1" id="KW-0472">Membrane</keyword>